<accession>R0HIL8</accession>
<gene>
    <name evidence="3" type="ORF">CARUB_v10018346mg</name>
</gene>
<protein>
    <submittedName>
        <fullName evidence="3">Uncharacterized protein</fullName>
    </submittedName>
</protein>
<feature type="signal peptide" evidence="2">
    <location>
        <begin position="1"/>
        <end position="19"/>
    </location>
</feature>
<dbReference type="EMBL" id="KB870809">
    <property type="protein sequence ID" value="EOA25040.1"/>
    <property type="molecule type" value="Genomic_DNA"/>
</dbReference>
<feature type="region of interest" description="Disordered" evidence="1">
    <location>
        <begin position="38"/>
        <end position="75"/>
    </location>
</feature>
<sequence>MKTSQIVLMCIVMFSLLASHECGRIERGLMSLNVGKAEPDPDRGIGGGRIERGVSLNLGKAEPDPDCRKEKHHGC</sequence>
<keyword evidence="4" id="KW-1185">Reference proteome</keyword>
<feature type="chain" id="PRO_5004342543" evidence="2">
    <location>
        <begin position="20"/>
        <end position="75"/>
    </location>
</feature>
<evidence type="ECO:0000256" key="1">
    <source>
        <dbReference type="SAM" id="MobiDB-lite"/>
    </source>
</evidence>
<organism evidence="3 4">
    <name type="scientific">Capsella rubella</name>
    <dbReference type="NCBI Taxonomy" id="81985"/>
    <lineage>
        <taxon>Eukaryota</taxon>
        <taxon>Viridiplantae</taxon>
        <taxon>Streptophyta</taxon>
        <taxon>Embryophyta</taxon>
        <taxon>Tracheophyta</taxon>
        <taxon>Spermatophyta</taxon>
        <taxon>Magnoliopsida</taxon>
        <taxon>eudicotyledons</taxon>
        <taxon>Gunneridae</taxon>
        <taxon>Pentapetalae</taxon>
        <taxon>rosids</taxon>
        <taxon>malvids</taxon>
        <taxon>Brassicales</taxon>
        <taxon>Brassicaceae</taxon>
        <taxon>Camelineae</taxon>
        <taxon>Capsella</taxon>
    </lineage>
</organism>
<evidence type="ECO:0000313" key="3">
    <source>
        <dbReference type="EMBL" id="EOA25040.1"/>
    </source>
</evidence>
<reference evidence="4" key="1">
    <citation type="journal article" date="2013" name="Nat. Genet.">
        <title>The Capsella rubella genome and the genomic consequences of rapid mating system evolution.</title>
        <authorList>
            <person name="Slotte T."/>
            <person name="Hazzouri K.M."/>
            <person name="Agren J.A."/>
            <person name="Koenig D."/>
            <person name="Maumus F."/>
            <person name="Guo Y.L."/>
            <person name="Steige K."/>
            <person name="Platts A.E."/>
            <person name="Escobar J.S."/>
            <person name="Newman L.K."/>
            <person name="Wang W."/>
            <person name="Mandakova T."/>
            <person name="Vello E."/>
            <person name="Smith L.M."/>
            <person name="Henz S.R."/>
            <person name="Steffen J."/>
            <person name="Takuno S."/>
            <person name="Brandvain Y."/>
            <person name="Coop G."/>
            <person name="Andolfatto P."/>
            <person name="Hu T.T."/>
            <person name="Blanchette M."/>
            <person name="Clark R.M."/>
            <person name="Quesneville H."/>
            <person name="Nordborg M."/>
            <person name="Gaut B.S."/>
            <person name="Lysak M.A."/>
            <person name="Jenkins J."/>
            <person name="Grimwood J."/>
            <person name="Chapman J."/>
            <person name="Prochnik S."/>
            <person name="Shu S."/>
            <person name="Rokhsar D."/>
            <person name="Schmutz J."/>
            <person name="Weigel D."/>
            <person name="Wright S.I."/>
        </authorList>
    </citation>
    <scope>NUCLEOTIDE SEQUENCE [LARGE SCALE GENOMIC DNA]</scope>
    <source>
        <strain evidence="4">cv. Monte Gargano</strain>
    </source>
</reference>
<evidence type="ECO:0000313" key="4">
    <source>
        <dbReference type="Proteomes" id="UP000029121"/>
    </source>
</evidence>
<dbReference type="Proteomes" id="UP000029121">
    <property type="component" value="Unassembled WGS sequence"/>
</dbReference>
<dbReference type="AlphaFoldDB" id="R0HIL8"/>
<keyword evidence="2" id="KW-0732">Signal</keyword>
<proteinExistence type="predicted"/>
<evidence type="ECO:0000256" key="2">
    <source>
        <dbReference type="SAM" id="SignalP"/>
    </source>
</evidence>
<name>R0HIL8_9BRAS</name>